<dbReference type="Proteomes" id="UP000094329">
    <property type="component" value="Unassembled WGS sequence"/>
</dbReference>
<name>A0ABX3A0R9_9GAMM</name>
<accession>A0ABX3A0R9</accession>
<reference evidence="1 2" key="1">
    <citation type="submission" date="2016-08" db="EMBL/GenBank/DDBJ databases">
        <title>Draft genome sequence of Candidatus Piscirickettsia litoralis, from seawater.</title>
        <authorList>
            <person name="Wan X."/>
            <person name="Lee A.J."/>
            <person name="Hou S."/>
            <person name="Donachie S.P."/>
        </authorList>
    </citation>
    <scope>NUCLEOTIDE SEQUENCE [LARGE SCALE GENOMIC DNA]</scope>
    <source>
        <strain evidence="1 2">Y2</strain>
    </source>
</reference>
<evidence type="ECO:0000313" key="2">
    <source>
        <dbReference type="Proteomes" id="UP000094329"/>
    </source>
</evidence>
<gene>
    <name evidence="1" type="ORF">BGC07_05290</name>
</gene>
<proteinExistence type="predicted"/>
<sequence>MENNEIKVKLLKEIVDFNSACGSVFYFKRGLTQPSIKKGQLKKASLMLKQASKLTGRESELSDMEGPSRDIFSMKRLKRIPETNPTIFREKKEIEVKHHRSKSVDFID</sequence>
<protein>
    <submittedName>
        <fullName evidence="1">Uncharacterized protein</fullName>
    </submittedName>
</protein>
<dbReference type="EMBL" id="MDTU01000001">
    <property type="protein sequence ID" value="ODN42452.1"/>
    <property type="molecule type" value="Genomic_DNA"/>
</dbReference>
<keyword evidence="2" id="KW-1185">Reference proteome</keyword>
<comment type="caution">
    <text evidence="1">The sequence shown here is derived from an EMBL/GenBank/DDBJ whole genome shotgun (WGS) entry which is preliminary data.</text>
</comment>
<evidence type="ECO:0000313" key="1">
    <source>
        <dbReference type="EMBL" id="ODN42452.1"/>
    </source>
</evidence>
<organism evidence="1 2">
    <name type="scientific">Piscirickettsia litoralis</name>
    <dbReference type="NCBI Taxonomy" id="1891921"/>
    <lineage>
        <taxon>Bacteria</taxon>
        <taxon>Pseudomonadati</taxon>
        <taxon>Pseudomonadota</taxon>
        <taxon>Gammaproteobacteria</taxon>
        <taxon>Thiotrichales</taxon>
        <taxon>Piscirickettsiaceae</taxon>
        <taxon>Piscirickettsia</taxon>
    </lineage>
</organism>